<dbReference type="InterPro" id="IPR045122">
    <property type="entry name" value="Csc1-like"/>
</dbReference>
<feature type="transmembrane region" description="Helical" evidence="7">
    <location>
        <begin position="532"/>
        <end position="555"/>
    </location>
</feature>
<feature type="transmembrane region" description="Helical" evidence="7">
    <location>
        <begin position="682"/>
        <end position="704"/>
    </location>
</feature>
<name>A0AAE9WBG6_9SCHI</name>
<dbReference type="GO" id="GO:0005227">
    <property type="term" value="F:calcium-activated cation channel activity"/>
    <property type="evidence" value="ECO:0007669"/>
    <property type="project" value="InterPro"/>
</dbReference>
<feature type="transmembrane region" description="Helical" evidence="7">
    <location>
        <begin position="93"/>
        <end position="117"/>
    </location>
</feature>
<dbReference type="PANTHER" id="PTHR13018">
    <property type="entry name" value="PROBABLE MEMBRANE PROTEIN DUF221-RELATED"/>
    <property type="match status" value="1"/>
</dbReference>
<evidence type="ECO:0000256" key="6">
    <source>
        <dbReference type="ARBA" id="ARBA00023136"/>
    </source>
</evidence>
<feature type="transmembrane region" description="Helical" evidence="7">
    <location>
        <begin position="191"/>
        <end position="210"/>
    </location>
</feature>
<evidence type="ECO:0000313" key="11">
    <source>
        <dbReference type="EMBL" id="WBW72177.1"/>
    </source>
</evidence>
<evidence type="ECO:0000256" key="7">
    <source>
        <dbReference type="SAM" id="Phobius"/>
    </source>
</evidence>
<keyword evidence="12" id="KW-1185">Reference proteome</keyword>
<dbReference type="GO" id="GO:0012505">
    <property type="term" value="C:endomembrane system"/>
    <property type="evidence" value="ECO:0007669"/>
    <property type="project" value="UniProtKB-SubCell"/>
</dbReference>
<evidence type="ECO:0000256" key="1">
    <source>
        <dbReference type="ARBA" id="ARBA00004127"/>
    </source>
</evidence>
<organism evidence="11 12">
    <name type="scientific">Schizosaccharomyces osmophilus</name>
    <dbReference type="NCBI Taxonomy" id="2545709"/>
    <lineage>
        <taxon>Eukaryota</taxon>
        <taxon>Fungi</taxon>
        <taxon>Dikarya</taxon>
        <taxon>Ascomycota</taxon>
        <taxon>Taphrinomycotina</taxon>
        <taxon>Schizosaccharomycetes</taxon>
        <taxon>Schizosaccharomycetales</taxon>
        <taxon>Schizosaccharomycetaceae</taxon>
        <taxon>Schizosaccharomyces</taxon>
    </lineage>
</organism>
<dbReference type="Pfam" id="PF02714">
    <property type="entry name" value="RSN1_7TM"/>
    <property type="match status" value="1"/>
</dbReference>
<feature type="transmembrane region" description="Helical" evidence="7">
    <location>
        <begin position="575"/>
        <end position="602"/>
    </location>
</feature>
<dbReference type="Pfam" id="PF14703">
    <property type="entry name" value="PHM7_cyt"/>
    <property type="match status" value="1"/>
</dbReference>
<proteinExistence type="inferred from homology"/>
<dbReference type="Pfam" id="PF13967">
    <property type="entry name" value="RSN1_TM"/>
    <property type="match status" value="1"/>
</dbReference>
<feature type="transmembrane region" description="Helical" evidence="7">
    <location>
        <begin position="623"/>
        <end position="645"/>
    </location>
</feature>
<dbReference type="RefSeq" id="XP_056036420.1">
    <property type="nucleotide sequence ID" value="XM_056180482.1"/>
</dbReference>
<feature type="transmembrane region" description="Helical" evidence="7">
    <location>
        <begin position="26"/>
        <end position="43"/>
    </location>
</feature>
<feature type="domain" description="CSC1/OSCA1-like N-terminal transmembrane" evidence="9">
    <location>
        <begin position="22"/>
        <end position="210"/>
    </location>
</feature>
<keyword evidence="6 7" id="KW-0472">Membrane</keyword>
<dbReference type="Proteomes" id="UP001212411">
    <property type="component" value="Chromosome 1"/>
</dbReference>
<evidence type="ECO:0000256" key="4">
    <source>
        <dbReference type="ARBA" id="ARBA00022692"/>
    </source>
</evidence>
<feature type="transmembrane region" description="Helical" evidence="7">
    <location>
        <begin position="491"/>
        <end position="511"/>
    </location>
</feature>
<evidence type="ECO:0000256" key="5">
    <source>
        <dbReference type="ARBA" id="ARBA00022989"/>
    </source>
</evidence>
<dbReference type="AlphaFoldDB" id="A0AAE9WBG6"/>
<dbReference type="EMBL" id="CP115611">
    <property type="protein sequence ID" value="WBW72177.1"/>
    <property type="molecule type" value="Genomic_DNA"/>
</dbReference>
<sequence length="783" mass="89674">MLSSMSYNAAENDPRKNPSSDLKTQFWLAFLVGSSACLFFCIFRRRWKVLYAPRASIQELKLPTLSSSSYLWLLDLIRIPDHVFQNCAGLDGYVFLLFFKMAIKFLAFTSLLGFTVIMPVNKHFRGDAFGNITFSGVLAPSSSSFYSLTSLPPKVQSSLANQDSISLQHTTNAIYNFTDIPGLPVPGDGFLYLYVIFTYIISIYLLYVLFSSTKLIADIRQSYLARQTRLADRTVFISGLPPDLCSSEALKSYLEKLDIGDVDQVNICRNYIVMDSLLSKRKLYAQKLEKYWRAYRKVCADHGLQIPNIPDDLISGFVPYNGTSQRLLSLPRGELQYRPMVRTHFFGFFGQQIDAIDFYSAKLLSTDQKIESARRLNYPATGEAFVTFESMASAQIVAQIHIDAKSLMGLHISLAPASNDIQWHHTYIGRWHRFLRSWLITLLTLMIILLWTVPVGAIAVFVNLDNISKLWPELGRLIQDVPFLNSLLRTFLPTLVYSLFISISPYLFQWLSKVQGFNSRGEEEIYSVGKNFAYLFVNFFLVYIIAGSTSYWELVKDTTTLAHFLANRLPNQAQFFIDLIVLQGIGMFPLKLIQLGKLFIYLIRRSFAKHPQDYRKLEKPDSFSIGIYLPQPMFILMICLCYSIISPLILIFGLIYFIVGFLIYKYELIYQMEHPQHSTGKLWSIIFERIIFGCLLLQLTMMGLMSLRKAYWLSTVIFPLFCFTLTSAYNFSKMIQPAMEFVSLYYVRTSQSNQQNSEISSRSSDGSTAYIHPGFVNCEFDST</sequence>
<dbReference type="SUPFAM" id="SSF54928">
    <property type="entry name" value="RNA-binding domain, RBD"/>
    <property type="match status" value="1"/>
</dbReference>
<evidence type="ECO:0000256" key="3">
    <source>
        <dbReference type="ARBA" id="ARBA00022448"/>
    </source>
</evidence>
<evidence type="ECO:0000259" key="8">
    <source>
        <dbReference type="Pfam" id="PF02714"/>
    </source>
</evidence>
<dbReference type="PANTHER" id="PTHR13018:SF5">
    <property type="entry name" value="RE44586P"/>
    <property type="match status" value="1"/>
</dbReference>
<dbReference type="InterPro" id="IPR003864">
    <property type="entry name" value="CSC1/OSCA1-like_7TM"/>
</dbReference>
<reference evidence="11 12" key="1">
    <citation type="journal article" date="2023" name="G3 (Bethesda)">
        <title>A high-quality reference genome for the fission yeast Schizosaccharomyces osmophilus.</title>
        <authorList>
            <person name="Jia G.S."/>
            <person name="Zhang W.C."/>
            <person name="Liang Y."/>
            <person name="Liu X.H."/>
            <person name="Rhind N."/>
            <person name="Pidoux A."/>
            <person name="Brysch-Herzberg M."/>
            <person name="Du L.L."/>
        </authorList>
    </citation>
    <scope>NUCLEOTIDE SEQUENCE [LARGE SCALE GENOMIC DNA]</scope>
    <source>
        <strain evidence="11 12">CBS 15793</strain>
    </source>
</reference>
<keyword evidence="3" id="KW-0813">Transport</keyword>
<evidence type="ECO:0000256" key="2">
    <source>
        <dbReference type="ARBA" id="ARBA00007779"/>
    </source>
</evidence>
<feature type="transmembrane region" description="Helical" evidence="7">
    <location>
        <begin position="710"/>
        <end position="731"/>
    </location>
</feature>
<keyword evidence="5 7" id="KW-1133">Transmembrane helix</keyword>
<feature type="transmembrane region" description="Helical" evidence="7">
    <location>
        <begin position="438"/>
        <end position="462"/>
    </location>
</feature>
<dbReference type="GO" id="GO:0003676">
    <property type="term" value="F:nucleic acid binding"/>
    <property type="evidence" value="ECO:0007669"/>
    <property type="project" value="InterPro"/>
</dbReference>
<evidence type="ECO:0000313" key="12">
    <source>
        <dbReference type="Proteomes" id="UP001212411"/>
    </source>
</evidence>
<dbReference type="InterPro" id="IPR035979">
    <property type="entry name" value="RBD_domain_sf"/>
</dbReference>
<keyword evidence="4 7" id="KW-0812">Transmembrane</keyword>
<feature type="domain" description="CSC1/OSCA1-like 7TM region" evidence="8">
    <location>
        <begin position="436"/>
        <end position="705"/>
    </location>
</feature>
<gene>
    <name evidence="11" type="ORF">SOMG_01689</name>
</gene>
<dbReference type="KEGG" id="som:SOMG_01689"/>
<evidence type="ECO:0000259" key="10">
    <source>
        <dbReference type="Pfam" id="PF14703"/>
    </source>
</evidence>
<feature type="transmembrane region" description="Helical" evidence="7">
    <location>
        <begin position="651"/>
        <end position="670"/>
    </location>
</feature>
<comment type="similarity">
    <text evidence="2">Belongs to the CSC1 (TC 1.A.17) family.</text>
</comment>
<dbReference type="GO" id="GO:0005886">
    <property type="term" value="C:plasma membrane"/>
    <property type="evidence" value="ECO:0007669"/>
    <property type="project" value="TreeGrafter"/>
</dbReference>
<dbReference type="GeneID" id="80875171"/>
<dbReference type="InterPro" id="IPR027815">
    <property type="entry name" value="CSC1/OSCA1-like_cyt"/>
</dbReference>
<dbReference type="InterPro" id="IPR032880">
    <property type="entry name" value="CSC1/OSCA1-like_N"/>
</dbReference>
<comment type="subcellular location">
    <subcellularLocation>
        <location evidence="1">Endomembrane system</location>
        <topology evidence="1">Multi-pass membrane protein</topology>
    </subcellularLocation>
</comment>
<protein>
    <submittedName>
        <fullName evidence="11">Calcium ion transmembrane transporter</fullName>
    </submittedName>
</protein>
<feature type="domain" description="CSC1/OSCA1-like cytosolic" evidence="10">
    <location>
        <begin position="232"/>
        <end position="425"/>
    </location>
</feature>
<accession>A0AAE9WBG6</accession>
<evidence type="ECO:0000259" key="9">
    <source>
        <dbReference type="Pfam" id="PF13967"/>
    </source>
</evidence>